<feature type="region of interest" description="Disordered" evidence="1">
    <location>
        <begin position="1"/>
        <end position="50"/>
    </location>
</feature>
<reference evidence="2 3" key="1">
    <citation type="submission" date="2024-10" db="EMBL/GenBank/DDBJ databases">
        <title>The Natural Products Discovery Center: Release of the First 8490 Sequenced Strains for Exploring Actinobacteria Biosynthetic Diversity.</title>
        <authorList>
            <person name="Kalkreuter E."/>
            <person name="Kautsar S.A."/>
            <person name="Yang D."/>
            <person name="Bader C.D."/>
            <person name="Teijaro C.N."/>
            <person name="Fluegel L."/>
            <person name="Davis C.M."/>
            <person name="Simpson J.R."/>
            <person name="Lauterbach L."/>
            <person name="Steele A.D."/>
            <person name="Gui C."/>
            <person name="Meng S."/>
            <person name="Li G."/>
            <person name="Viehrig K."/>
            <person name="Ye F."/>
            <person name="Su P."/>
            <person name="Kiefer A.F."/>
            <person name="Nichols A."/>
            <person name="Cepeda A.J."/>
            <person name="Yan W."/>
            <person name="Fan B."/>
            <person name="Jiang Y."/>
            <person name="Adhikari A."/>
            <person name="Zheng C.-J."/>
            <person name="Schuster L."/>
            <person name="Cowan T.M."/>
            <person name="Smanski M.J."/>
            <person name="Chevrette M.G."/>
            <person name="De Carvalho L.P.S."/>
            <person name="Shen B."/>
        </authorList>
    </citation>
    <scope>NUCLEOTIDE SEQUENCE [LARGE SCALE GENOMIC DNA]</scope>
    <source>
        <strain evidence="2 3">NPDC004119</strain>
    </source>
</reference>
<proteinExistence type="predicted"/>
<name>A0ABW6P207_9NOCA</name>
<dbReference type="Proteomes" id="UP001601442">
    <property type="component" value="Unassembled WGS sequence"/>
</dbReference>
<evidence type="ECO:0000313" key="3">
    <source>
        <dbReference type="Proteomes" id="UP001601442"/>
    </source>
</evidence>
<sequence>MSDEFHGSPSSGRSNAAATRSASSHTMSDSAGAQVWEPDTPGRADVSAGAGGAPTVVASGCLPGTAHERGRPVDQLSSTFLALSRGEAGLVAARPDRYDTPGRSTMRDARCARPLVLTAFLAAAATVTVWAPTASAEPLGPVPVYTCDIAEQGFGVTALDGTKAIKGQNCQADQGTPTSGKVEQATLIQPRDSDLAYICNGTVFIHQNIINGQLDITTDRCRIPGQ</sequence>
<comment type="caution">
    <text evidence="2">The sequence shown here is derived from an EMBL/GenBank/DDBJ whole genome shotgun (WGS) entry which is preliminary data.</text>
</comment>
<dbReference type="EMBL" id="JBIAMT010000002">
    <property type="protein sequence ID" value="MFF0496568.1"/>
    <property type="molecule type" value="Genomic_DNA"/>
</dbReference>
<gene>
    <name evidence="2" type="ORF">ACFYU5_09210</name>
</gene>
<dbReference type="RefSeq" id="WP_387392069.1">
    <property type="nucleotide sequence ID" value="NZ_JBIAMT010000002.1"/>
</dbReference>
<feature type="compositionally biased region" description="Low complexity" evidence="1">
    <location>
        <begin position="10"/>
        <end position="28"/>
    </location>
</feature>
<protein>
    <submittedName>
        <fullName evidence="2">Uncharacterized protein</fullName>
    </submittedName>
</protein>
<evidence type="ECO:0000256" key="1">
    <source>
        <dbReference type="SAM" id="MobiDB-lite"/>
    </source>
</evidence>
<organism evidence="2 3">
    <name type="scientific">Nocardia aobensis</name>
    <dbReference type="NCBI Taxonomy" id="257277"/>
    <lineage>
        <taxon>Bacteria</taxon>
        <taxon>Bacillati</taxon>
        <taxon>Actinomycetota</taxon>
        <taxon>Actinomycetes</taxon>
        <taxon>Mycobacteriales</taxon>
        <taxon>Nocardiaceae</taxon>
        <taxon>Nocardia</taxon>
    </lineage>
</organism>
<evidence type="ECO:0000313" key="2">
    <source>
        <dbReference type="EMBL" id="MFF0496568.1"/>
    </source>
</evidence>
<accession>A0ABW6P207</accession>
<keyword evidence="3" id="KW-1185">Reference proteome</keyword>